<dbReference type="Pfam" id="PF00373">
    <property type="entry name" value="FERM_M"/>
    <property type="match status" value="1"/>
</dbReference>
<dbReference type="InterPro" id="IPR019748">
    <property type="entry name" value="FERM_central"/>
</dbReference>
<evidence type="ECO:0000313" key="5">
    <source>
        <dbReference type="WBParaSite" id="SMRG1_77040.2"/>
    </source>
</evidence>
<dbReference type="InterPro" id="IPR018979">
    <property type="entry name" value="FERM_N"/>
</dbReference>
<dbReference type="InterPro" id="IPR029071">
    <property type="entry name" value="Ubiquitin-like_domsf"/>
</dbReference>
<feature type="compositionally biased region" description="Low complexity" evidence="1">
    <location>
        <begin position="297"/>
        <end position="309"/>
    </location>
</feature>
<dbReference type="CDD" id="cd14473">
    <property type="entry name" value="FERM_B-lobe"/>
    <property type="match status" value="1"/>
</dbReference>
<dbReference type="PANTHER" id="PTHR23280:SF32">
    <property type="entry name" value="FI22325P1"/>
    <property type="match status" value="1"/>
</dbReference>
<evidence type="ECO:0000256" key="1">
    <source>
        <dbReference type="SAM" id="MobiDB-lite"/>
    </source>
</evidence>
<dbReference type="Proteomes" id="UP000050790">
    <property type="component" value="Unassembled WGS sequence"/>
</dbReference>
<dbReference type="Pfam" id="PF09380">
    <property type="entry name" value="FERM_C"/>
    <property type="match status" value="1"/>
</dbReference>
<evidence type="ECO:0000259" key="3">
    <source>
        <dbReference type="PROSITE" id="PS50057"/>
    </source>
</evidence>
<dbReference type="GO" id="GO:0005856">
    <property type="term" value="C:cytoskeleton"/>
    <property type="evidence" value="ECO:0007669"/>
    <property type="project" value="TreeGrafter"/>
</dbReference>
<protein>
    <recommendedName>
        <fullName evidence="3">FERM domain-containing protein</fullName>
    </recommendedName>
</protein>
<dbReference type="SMART" id="SM00295">
    <property type="entry name" value="B41"/>
    <property type="match status" value="1"/>
</dbReference>
<feature type="compositionally biased region" description="Basic and acidic residues" evidence="1">
    <location>
        <begin position="8"/>
        <end position="26"/>
    </location>
</feature>
<evidence type="ECO:0000256" key="2">
    <source>
        <dbReference type="SAM" id="Phobius"/>
    </source>
</evidence>
<dbReference type="InterPro" id="IPR019749">
    <property type="entry name" value="Band_41_domain"/>
</dbReference>
<name>A0AA85AD08_9TREM</name>
<dbReference type="FunFam" id="3.10.20.90:FF:000039">
    <property type="entry name" value="Tyrosine-protein phosphatase non-receptor type"/>
    <property type="match status" value="1"/>
</dbReference>
<accession>A0AA85AD08</accession>
<feature type="region of interest" description="Disordered" evidence="1">
    <location>
        <begin position="1"/>
        <end position="33"/>
    </location>
</feature>
<dbReference type="SUPFAM" id="SSF54236">
    <property type="entry name" value="Ubiquitin-like"/>
    <property type="match status" value="1"/>
</dbReference>
<dbReference type="InterPro" id="IPR035963">
    <property type="entry name" value="FERM_2"/>
</dbReference>
<feature type="transmembrane region" description="Helical" evidence="2">
    <location>
        <begin position="741"/>
        <end position="760"/>
    </location>
</feature>
<dbReference type="PROSITE" id="PS50057">
    <property type="entry name" value="FERM_3"/>
    <property type="match status" value="1"/>
</dbReference>
<organism evidence="4 5">
    <name type="scientific">Schistosoma margrebowiei</name>
    <dbReference type="NCBI Taxonomy" id="48269"/>
    <lineage>
        <taxon>Eukaryota</taxon>
        <taxon>Metazoa</taxon>
        <taxon>Spiralia</taxon>
        <taxon>Lophotrochozoa</taxon>
        <taxon>Platyhelminthes</taxon>
        <taxon>Trematoda</taxon>
        <taxon>Digenea</taxon>
        <taxon>Strigeidida</taxon>
        <taxon>Schistosomatoidea</taxon>
        <taxon>Schistosomatidae</taxon>
        <taxon>Schistosoma</taxon>
    </lineage>
</organism>
<dbReference type="SUPFAM" id="SSF47031">
    <property type="entry name" value="Second domain of FERM"/>
    <property type="match status" value="1"/>
</dbReference>
<feature type="region of interest" description="Disordered" evidence="1">
    <location>
        <begin position="297"/>
        <end position="323"/>
    </location>
</feature>
<keyword evidence="2" id="KW-1133">Transmembrane helix</keyword>
<dbReference type="Gene3D" id="1.20.80.10">
    <property type="match status" value="1"/>
</dbReference>
<dbReference type="InterPro" id="IPR014352">
    <property type="entry name" value="FERM/acyl-CoA-bd_prot_sf"/>
</dbReference>
<dbReference type="PANTHER" id="PTHR23280">
    <property type="entry name" value="4.1 G PROTEIN"/>
    <property type="match status" value="1"/>
</dbReference>
<dbReference type="PRINTS" id="PR00935">
    <property type="entry name" value="BAND41"/>
</dbReference>
<evidence type="ECO:0000313" key="4">
    <source>
        <dbReference type="Proteomes" id="UP000050790"/>
    </source>
</evidence>
<proteinExistence type="predicted"/>
<dbReference type="Gene3D" id="3.10.20.90">
    <property type="entry name" value="Phosphatidylinositol 3-kinase Catalytic Subunit, Chain A, domain 1"/>
    <property type="match status" value="1"/>
</dbReference>
<feature type="region of interest" description="Disordered" evidence="1">
    <location>
        <begin position="175"/>
        <end position="194"/>
    </location>
</feature>
<dbReference type="AlphaFoldDB" id="A0AA85AD08"/>
<dbReference type="WBParaSite" id="SMRG1_77040.2">
    <property type="protein sequence ID" value="SMRG1_77040.2"/>
    <property type="gene ID" value="SMRG1_77040"/>
</dbReference>
<dbReference type="InterPro" id="IPR000299">
    <property type="entry name" value="FERM_domain"/>
</dbReference>
<dbReference type="SUPFAM" id="SSF50729">
    <property type="entry name" value="PH domain-like"/>
    <property type="match status" value="1"/>
</dbReference>
<dbReference type="InterPro" id="IPR018980">
    <property type="entry name" value="FERM_PH-like_C"/>
</dbReference>
<keyword evidence="2" id="KW-0472">Membrane</keyword>
<sequence>MKSRKNKNKESSKKRKTDDSENKASEKIPNSDTITDDSIHCKVRLLDDTQTPMEFTIKKTDSGSLLFKKVCQSVGDLVECDYFGLRYTDKENIRQWLELDKSVYKQLKDCKSFVVNFRVKHYPPDPVNDLAQSISRYLVYLQIRRDLTQGRLLCPPSIVGKLGALVAQAEVGDAPSEDVETPNGNVNHCTPPLHDSRLDSVESTESTNMSNNNNCNQYIEGEKLNYTACCDMLRKLKIIFNQTPEVEAQIMKEYQKLRGLNAVDAETELLRHASQLPTYGIDPVPATPMQKVYLPISTSTTENNSPPTEVNATDEKQNSVTLSSKPVNLPEGATFYLGITSTGVVTFVGRQRNAEYTWDQIHRLGCDGKLFLIYLKRDHTGTGRKLFRTKYILHSFRCKSKNAAFAFWHWVVDRKCFFTLKQASEAKKIKPTTNIFSRSHAYRFSGRSQQELRACTGSIANLPQQSFSRVSSFRKVVGLYPNPDSGGAFSRSTLPGRLRPSNDYFGNRSERPKMLDEASQLMPAFSDIPLNTDIERIPDTVVEQPCEEDLLNSTKASPTNNDKKLNYSDGDEKDLVIQAAVESWIEPTQIVQQTVSAEKINIQPIAFEKCLEPNMVVRKRIENSTLTPTDYTQAVIALDKTLDHHSNLSQPDELTKSKIQTYIHVSNGEAVRIHDDFKVCANGPTNKKFNYQSITSNGETSPVSIRSYTLKESYHQQNLQQQRQQQEYTHDNQHKSPIQTYAITLTASAFVVLVGVIALLETTPTTSSQYDQNVFYQTIRYNFLVDNFQEYVYTPIKTSIFNGFSFIMSYINP</sequence>
<reference evidence="5" key="1">
    <citation type="submission" date="2023-11" db="UniProtKB">
        <authorList>
            <consortium name="WormBaseParasite"/>
        </authorList>
    </citation>
    <scope>IDENTIFICATION</scope>
</reference>
<feature type="domain" description="FERM" evidence="3">
    <location>
        <begin position="39"/>
        <end position="422"/>
    </location>
</feature>
<keyword evidence="2" id="KW-0812">Transmembrane</keyword>
<dbReference type="Pfam" id="PF09379">
    <property type="entry name" value="FERM_N"/>
    <property type="match status" value="1"/>
</dbReference>
<dbReference type="Gene3D" id="2.30.29.30">
    <property type="entry name" value="Pleckstrin-homology domain (PH domain)/Phosphotyrosine-binding domain (PTB)"/>
    <property type="match status" value="1"/>
</dbReference>
<dbReference type="SMART" id="SM01196">
    <property type="entry name" value="FERM_C"/>
    <property type="match status" value="1"/>
</dbReference>
<dbReference type="InterPro" id="IPR011993">
    <property type="entry name" value="PH-like_dom_sf"/>
</dbReference>
<dbReference type="GO" id="GO:0031032">
    <property type="term" value="P:actomyosin structure organization"/>
    <property type="evidence" value="ECO:0007669"/>
    <property type="project" value="TreeGrafter"/>
</dbReference>